<dbReference type="PANTHER" id="PTHR43034">
    <property type="entry name" value="ION-TRANSLOCATING OXIDOREDUCTASE COMPLEX SUBUNIT C"/>
    <property type="match status" value="1"/>
</dbReference>
<dbReference type="InterPro" id="IPR037225">
    <property type="entry name" value="Nuo51_FMN-bd_sf"/>
</dbReference>
<evidence type="ECO:0000256" key="5">
    <source>
        <dbReference type="ARBA" id="ARBA00022982"/>
    </source>
</evidence>
<dbReference type="Pfam" id="PF13375">
    <property type="entry name" value="RnfC_N"/>
    <property type="match status" value="1"/>
</dbReference>
<keyword evidence="6" id="KW-0408">Iron</keyword>
<dbReference type="GO" id="GO:0009055">
    <property type="term" value="F:electron transfer activity"/>
    <property type="evidence" value="ECO:0007669"/>
    <property type="project" value="InterPro"/>
</dbReference>
<accession>A0A212KJ35</accession>
<dbReference type="Pfam" id="PF13534">
    <property type="entry name" value="Fer4_17"/>
    <property type="match status" value="1"/>
</dbReference>
<dbReference type="InterPro" id="IPR017896">
    <property type="entry name" value="4Fe4S_Fe-S-bd"/>
</dbReference>
<dbReference type="PROSITE" id="PS51379">
    <property type="entry name" value="4FE4S_FER_2"/>
    <property type="match status" value="1"/>
</dbReference>
<evidence type="ECO:0000256" key="6">
    <source>
        <dbReference type="ARBA" id="ARBA00023004"/>
    </source>
</evidence>
<sequence>MNLTEAVKAAGVVGAGGAGFPTHVKLAAQAEYLIVNAAECEPLIETDKYLCRTFPDQIIAAASAVAAQLGATHTVIALKAKYLAEIAALEDAIRRMNADVEIFRMKTFYPAGDEQTMVQQVTGRVVPERGLPLDVGCVVDNVGTLLGVLDAMDGTAVTEKYLSVVGEVKEPIMLRVPIGTSITECIAAAEPTIGDYAVIIGGPMMGKVLADRAAIDAAVVTKTTGNLLVLPRDHYLFHRAELSMSAIRAQTKSACIQCRMCTDLCPRYLIGHQIRPHLVMRNLWREPGMEDNEEFLRCFGDAANCCDCGICGLFSCPMGLSPQKVNGYIKGELRKRGLQVPRNMTPQTRETVESSKTPTDRLVARLGLAKYNGRHAHDCRTLTPETVFIPFQQHIGKSAAPVKAVGDAVKQGELLAAAAPDALSANIHASMDGVVTEITTAGARLRRKEA</sequence>
<dbReference type="InterPro" id="IPR017054">
    <property type="entry name" value="PduS"/>
</dbReference>
<keyword evidence="5" id="KW-0249">Electron transport</keyword>
<keyword evidence="4" id="KW-0677">Repeat</keyword>
<evidence type="ECO:0000259" key="9">
    <source>
        <dbReference type="PROSITE" id="PS51379"/>
    </source>
</evidence>
<dbReference type="InterPro" id="IPR010208">
    <property type="entry name" value="Ion_transpt_RnfC/RsxC"/>
</dbReference>
<evidence type="ECO:0000256" key="2">
    <source>
        <dbReference type="ARBA" id="ARBA00022485"/>
    </source>
</evidence>
<evidence type="ECO:0000256" key="7">
    <source>
        <dbReference type="ARBA" id="ARBA00023014"/>
    </source>
</evidence>
<dbReference type="PIRSF" id="PIRSF036408">
    <property type="entry name" value="PduS_prd"/>
    <property type="match status" value="1"/>
</dbReference>
<dbReference type="InterPro" id="IPR011053">
    <property type="entry name" value="Single_hybrid_motif"/>
</dbReference>
<dbReference type="InterPro" id="IPR026902">
    <property type="entry name" value="RnfC_N"/>
</dbReference>
<evidence type="ECO:0000256" key="8">
    <source>
        <dbReference type="SAM" id="Coils"/>
    </source>
</evidence>
<feature type="coiled-coil region" evidence="8">
    <location>
        <begin position="79"/>
        <end position="106"/>
    </location>
</feature>
<dbReference type="GO" id="GO:0051539">
    <property type="term" value="F:4 iron, 4 sulfur cluster binding"/>
    <property type="evidence" value="ECO:0007669"/>
    <property type="project" value="UniProtKB-KW"/>
</dbReference>
<keyword evidence="3" id="KW-0479">Metal-binding</keyword>
<dbReference type="SUPFAM" id="SSF46548">
    <property type="entry name" value="alpha-helical ferredoxin"/>
    <property type="match status" value="1"/>
</dbReference>
<dbReference type="GO" id="GO:0016020">
    <property type="term" value="C:membrane"/>
    <property type="evidence" value="ECO:0007669"/>
    <property type="project" value="InterPro"/>
</dbReference>
<evidence type="ECO:0000313" key="10">
    <source>
        <dbReference type="EMBL" id="SBW11714.1"/>
    </source>
</evidence>
<dbReference type="InterPro" id="IPR017900">
    <property type="entry name" value="4Fe4S_Fe_S_CS"/>
</dbReference>
<organism evidence="10">
    <name type="scientific">uncultured Eubacteriales bacterium</name>
    <dbReference type="NCBI Taxonomy" id="172733"/>
    <lineage>
        <taxon>Bacteria</taxon>
        <taxon>Bacillati</taxon>
        <taxon>Bacillota</taxon>
        <taxon>Clostridia</taxon>
        <taxon>Eubacteriales</taxon>
        <taxon>environmental samples</taxon>
    </lineage>
</organism>
<dbReference type="Gene3D" id="3.40.50.11540">
    <property type="entry name" value="NADH-ubiquinone oxidoreductase 51kDa subunit"/>
    <property type="match status" value="1"/>
</dbReference>
<keyword evidence="1" id="KW-0813">Transport</keyword>
<dbReference type="PANTHER" id="PTHR43034:SF2">
    <property type="entry name" value="ION-TRANSLOCATING OXIDOREDUCTASE COMPLEX SUBUNIT C"/>
    <property type="match status" value="1"/>
</dbReference>
<name>A0A212KJ35_9FIRM</name>
<keyword evidence="7" id="KW-0411">Iron-sulfur</keyword>
<evidence type="ECO:0000256" key="3">
    <source>
        <dbReference type="ARBA" id="ARBA00022723"/>
    </source>
</evidence>
<protein>
    <submittedName>
        <fullName evidence="10">Respiratory-chain NADH dehydrogenase subunit</fullName>
    </submittedName>
</protein>
<dbReference type="EMBL" id="FLUN01000001">
    <property type="protein sequence ID" value="SBW11714.1"/>
    <property type="molecule type" value="Genomic_DNA"/>
</dbReference>
<dbReference type="SUPFAM" id="SSF51230">
    <property type="entry name" value="Single hybrid motif"/>
    <property type="match status" value="1"/>
</dbReference>
<dbReference type="SUPFAM" id="SSF142019">
    <property type="entry name" value="Nqo1 FMN-binding domain-like"/>
    <property type="match status" value="1"/>
</dbReference>
<evidence type="ECO:0000256" key="1">
    <source>
        <dbReference type="ARBA" id="ARBA00022448"/>
    </source>
</evidence>
<dbReference type="PROSITE" id="PS00198">
    <property type="entry name" value="4FE4S_FER_1"/>
    <property type="match status" value="1"/>
</dbReference>
<dbReference type="Pfam" id="PF01512">
    <property type="entry name" value="Complex1_51K"/>
    <property type="match status" value="1"/>
</dbReference>
<keyword evidence="2" id="KW-0004">4Fe-4S</keyword>
<keyword evidence="8" id="KW-0175">Coiled coil</keyword>
<reference evidence="10" key="1">
    <citation type="submission" date="2016-04" db="EMBL/GenBank/DDBJ databases">
        <authorList>
            <person name="Evans L.H."/>
            <person name="Alamgir A."/>
            <person name="Owens N."/>
            <person name="Weber N.D."/>
            <person name="Virtaneva K."/>
            <person name="Barbian K."/>
            <person name="Babar A."/>
            <person name="Rosenke K."/>
        </authorList>
    </citation>
    <scope>NUCLEOTIDE SEQUENCE</scope>
    <source>
        <strain evidence="10">86</strain>
    </source>
</reference>
<dbReference type="SUPFAM" id="SSF142984">
    <property type="entry name" value="Nqo1 middle domain-like"/>
    <property type="match status" value="1"/>
</dbReference>
<dbReference type="AlphaFoldDB" id="A0A212KJ35"/>
<evidence type="ECO:0000256" key="4">
    <source>
        <dbReference type="ARBA" id="ARBA00022737"/>
    </source>
</evidence>
<dbReference type="InterPro" id="IPR011538">
    <property type="entry name" value="Nuo51_FMN-bd"/>
</dbReference>
<dbReference type="GO" id="GO:0046872">
    <property type="term" value="F:metal ion binding"/>
    <property type="evidence" value="ECO:0007669"/>
    <property type="project" value="UniProtKB-KW"/>
</dbReference>
<feature type="domain" description="4Fe-4S ferredoxin-type" evidence="9">
    <location>
        <begin position="245"/>
        <end position="275"/>
    </location>
</feature>
<proteinExistence type="predicted"/>
<gene>
    <name evidence="10" type="ORF">KL86CLO1_13365</name>
</gene>